<keyword evidence="6" id="KW-1185">Reference proteome</keyword>
<proteinExistence type="inferred from homology"/>
<gene>
    <name evidence="5" type="ORF">AKO1_004497</name>
</gene>
<reference evidence="5 6" key="1">
    <citation type="submission" date="2024-03" db="EMBL/GenBank/DDBJ databases">
        <title>The Acrasis kona genome and developmental transcriptomes reveal deep origins of eukaryotic multicellular pathways.</title>
        <authorList>
            <person name="Sheikh S."/>
            <person name="Fu C.-J."/>
            <person name="Brown M.W."/>
            <person name="Baldauf S.L."/>
        </authorList>
    </citation>
    <scope>NUCLEOTIDE SEQUENCE [LARGE SCALE GENOMIC DNA]</scope>
    <source>
        <strain evidence="5 6">ATCC MYA-3509</strain>
    </source>
</reference>
<dbReference type="InterPro" id="IPR006140">
    <property type="entry name" value="D-isomer_DH_NAD-bd"/>
</dbReference>
<evidence type="ECO:0000259" key="4">
    <source>
        <dbReference type="Pfam" id="PF02826"/>
    </source>
</evidence>
<accession>A0AAW2YHR8</accession>
<dbReference type="CDD" id="cd05299">
    <property type="entry name" value="CtBP_dh"/>
    <property type="match status" value="1"/>
</dbReference>
<keyword evidence="2" id="KW-0560">Oxidoreductase</keyword>
<dbReference type="SUPFAM" id="SSF52283">
    <property type="entry name" value="Formate/glycerate dehydrogenase catalytic domain-like"/>
    <property type="match status" value="1"/>
</dbReference>
<dbReference type="Gene3D" id="3.40.50.720">
    <property type="entry name" value="NAD(P)-binding Rossmann-like Domain"/>
    <property type="match status" value="2"/>
</dbReference>
<organism evidence="5 6">
    <name type="scientific">Acrasis kona</name>
    <dbReference type="NCBI Taxonomy" id="1008807"/>
    <lineage>
        <taxon>Eukaryota</taxon>
        <taxon>Discoba</taxon>
        <taxon>Heterolobosea</taxon>
        <taxon>Tetramitia</taxon>
        <taxon>Eutetramitia</taxon>
        <taxon>Acrasidae</taxon>
        <taxon>Acrasis</taxon>
    </lineage>
</organism>
<name>A0AAW2YHR8_9EUKA</name>
<dbReference type="Pfam" id="PF02826">
    <property type="entry name" value="2-Hacid_dh_C"/>
    <property type="match status" value="1"/>
</dbReference>
<dbReference type="EMBL" id="JAOPGA020000055">
    <property type="protein sequence ID" value="KAL0476528.1"/>
    <property type="molecule type" value="Genomic_DNA"/>
</dbReference>
<dbReference type="GO" id="GO:0006357">
    <property type="term" value="P:regulation of transcription by RNA polymerase II"/>
    <property type="evidence" value="ECO:0007669"/>
    <property type="project" value="TreeGrafter"/>
</dbReference>
<feature type="domain" description="D-isomer specific 2-hydroxyacid dehydrogenase NAD-binding" evidence="4">
    <location>
        <begin position="109"/>
        <end position="289"/>
    </location>
</feature>
<feature type="domain" description="D-isomer specific 2-hydroxyacid dehydrogenase catalytic" evidence="3">
    <location>
        <begin position="41"/>
        <end position="321"/>
    </location>
</feature>
<dbReference type="SUPFAM" id="SSF51735">
    <property type="entry name" value="NAD(P)-binding Rossmann-fold domains"/>
    <property type="match status" value="1"/>
</dbReference>
<dbReference type="InterPro" id="IPR029752">
    <property type="entry name" value="D-isomer_DH_CS1"/>
</dbReference>
<dbReference type="GO" id="GO:0003714">
    <property type="term" value="F:transcription corepressor activity"/>
    <property type="evidence" value="ECO:0007669"/>
    <property type="project" value="InterPro"/>
</dbReference>
<evidence type="ECO:0000259" key="3">
    <source>
        <dbReference type="Pfam" id="PF00389"/>
    </source>
</evidence>
<comment type="similarity">
    <text evidence="1 2">Belongs to the D-isomer specific 2-hydroxyacid dehydrogenase family.</text>
</comment>
<dbReference type="GO" id="GO:0005634">
    <property type="term" value="C:nucleus"/>
    <property type="evidence" value="ECO:0007669"/>
    <property type="project" value="TreeGrafter"/>
</dbReference>
<dbReference type="InterPro" id="IPR006139">
    <property type="entry name" value="D-isomer_2_OHA_DH_cat_dom"/>
</dbReference>
<dbReference type="Pfam" id="PF00389">
    <property type="entry name" value="2-Hacid_dh"/>
    <property type="match status" value="1"/>
</dbReference>
<evidence type="ECO:0000313" key="5">
    <source>
        <dbReference type="EMBL" id="KAL0476528.1"/>
    </source>
</evidence>
<dbReference type="GO" id="GO:0140297">
    <property type="term" value="F:DNA-binding transcription factor binding"/>
    <property type="evidence" value="ECO:0007669"/>
    <property type="project" value="TreeGrafter"/>
</dbReference>
<sequence>MYKVAMLGKFDGDLSIEKSILGVDSIDIIEMQQGDWPELIMKQYDGFLAWHDLYISKEHLESIKEKLKGIVRLGVGFDNIDYQRAAELKIQVSNVPDYGTSEVADSAICHMLNLLRKNHELGYKLKGDNPTYVTPTAMRQEYRIHRVAGKTLGIIGLGRIGTATALRAKAFEMQVQYYDPYIKPGQAKALGIVQKDSLEELLSTSDVISLHCFLDDSNKHMINIDNIYKIKKGAYIVNTARGPLIEENALASALLDGHLLGAALDVQEVEPYEGHLKHVPNLILTPHCAFYSEEAFEEMRIKAAQELLRILKGEKPKYKIN</sequence>
<dbReference type="GO" id="GO:0003713">
    <property type="term" value="F:transcription coactivator activity"/>
    <property type="evidence" value="ECO:0007669"/>
    <property type="project" value="TreeGrafter"/>
</dbReference>
<dbReference type="PANTHER" id="PTHR46029:SF7">
    <property type="entry name" value="C-TERMINAL-BINDING PROTEIN"/>
    <property type="match status" value="1"/>
</dbReference>
<dbReference type="AlphaFoldDB" id="A0AAW2YHR8"/>
<protein>
    <submittedName>
        <fullName evidence="5">C-terminal binding protein CtBP</fullName>
    </submittedName>
</protein>
<evidence type="ECO:0000256" key="2">
    <source>
        <dbReference type="RuleBase" id="RU003719"/>
    </source>
</evidence>
<dbReference type="PROSITE" id="PS00065">
    <property type="entry name" value="D_2_HYDROXYACID_DH_1"/>
    <property type="match status" value="1"/>
</dbReference>
<evidence type="ECO:0000256" key="1">
    <source>
        <dbReference type="ARBA" id="ARBA00005854"/>
    </source>
</evidence>
<dbReference type="GO" id="GO:0016616">
    <property type="term" value="F:oxidoreductase activity, acting on the CH-OH group of donors, NAD or NADP as acceptor"/>
    <property type="evidence" value="ECO:0007669"/>
    <property type="project" value="InterPro"/>
</dbReference>
<dbReference type="InterPro" id="IPR043322">
    <property type="entry name" value="CtBP"/>
</dbReference>
<dbReference type="PANTHER" id="PTHR46029">
    <property type="entry name" value="C-TERMINAL-BINDING PROTEIN"/>
    <property type="match status" value="1"/>
</dbReference>
<dbReference type="Proteomes" id="UP001431209">
    <property type="component" value="Unassembled WGS sequence"/>
</dbReference>
<dbReference type="InterPro" id="IPR036291">
    <property type="entry name" value="NAD(P)-bd_dom_sf"/>
</dbReference>
<dbReference type="GO" id="GO:0001221">
    <property type="term" value="F:transcription coregulator binding"/>
    <property type="evidence" value="ECO:0007669"/>
    <property type="project" value="TreeGrafter"/>
</dbReference>
<dbReference type="InterPro" id="IPR051638">
    <property type="entry name" value="CTBP_dehydrogenase"/>
</dbReference>
<evidence type="ECO:0000313" key="6">
    <source>
        <dbReference type="Proteomes" id="UP001431209"/>
    </source>
</evidence>
<dbReference type="GO" id="GO:0051287">
    <property type="term" value="F:NAD binding"/>
    <property type="evidence" value="ECO:0007669"/>
    <property type="project" value="InterPro"/>
</dbReference>
<comment type="caution">
    <text evidence="5">The sequence shown here is derived from an EMBL/GenBank/DDBJ whole genome shotgun (WGS) entry which is preliminary data.</text>
</comment>